<gene>
    <name evidence="2" type="ORF">ACFPRC_22710</name>
</gene>
<dbReference type="EMBL" id="JBHSJO010000001">
    <property type="protein sequence ID" value="MFC5017669.1"/>
    <property type="molecule type" value="Genomic_DNA"/>
</dbReference>
<keyword evidence="1" id="KW-0472">Membrane</keyword>
<keyword evidence="1" id="KW-1133">Transmembrane helix</keyword>
<sequence length="169" mass="19489">MNLSSAVSVALIAAVVSILGTLLTVRATTRTNRNSVVQTQIQEILKKRIELYPQIWTICIRYEVNWDFANQDKTREWAERYAQELNEFNLECGVFFSQAVYMKFFDLRELLHRAIDETPPDITVSRRLVDRIRGCFYGDHVESPGLSTLLKDDLGSYQNALLARRSEGR</sequence>
<evidence type="ECO:0000313" key="2">
    <source>
        <dbReference type="EMBL" id="MFC5017669.1"/>
    </source>
</evidence>
<accession>A0ABV9WZN5</accession>
<dbReference type="Proteomes" id="UP001595855">
    <property type="component" value="Unassembled WGS sequence"/>
</dbReference>
<dbReference type="RefSeq" id="WP_271416114.1">
    <property type="nucleotide sequence ID" value="NZ_BAAATN010000002.1"/>
</dbReference>
<protein>
    <submittedName>
        <fullName evidence="2">Uncharacterized protein</fullName>
    </submittedName>
</protein>
<feature type="transmembrane region" description="Helical" evidence="1">
    <location>
        <begin position="6"/>
        <end position="25"/>
    </location>
</feature>
<reference evidence="3" key="1">
    <citation type="journal article" date="2019" name="Int. J. Syst. Evol. Microbiol.">
        <title>The Global Catalogue of Microorganisms (GCM) 10K type strain sequencing project: providing services to taxonomists for standard genome sequencing and annotation.</title>
        <authorList>
            <consortium name="The Broad Institute Genomics Platform"/>
            <consortium name="The Broad Institute Genome Sequencing Center for Infectious Disease"/>
            <person name="Wu L."/>
            <person name="Ma J."/>
        </authorList>
    </citation>
    <scope>NUCLEOTIDE SEQUENCE [LARGE SCALE GENOMIC DNA]</scope>
    <source>
        <strain evidence="3">CGMCC 4.1542</strain>
    </source>
</reference>
<name>A0ABV9WZN5_9ACTN</name>
<evidence type="ECO:0000313" key="3">
    <source>
        <dbReference type="Proteomes" id="UP001595855"/>
    </source>
</evidence>
<evidence type="ECO:0000256" key="1">
    <source>
        <dbReference type="SAM" id="Phobius"/>
    </source>
</evidence>
<keyword evidence="1" id="KW-0812">Transmembrane</keyword>
<proteinExistence type="predicted"/>
<keyword evidence="3" id="KW-1185">Reference proteome</keyword>
<organism evidence="2 3">
    <name type="scientific">Streptomyces lienomycini</name>
    <dbReference type="NCBI Taxonomy" id="284035"/>
    <lineage>
        <taxon>Bacteria</taxon>
        <taxon>Bacillati</taxon>
        <taxon>Actinomycetota</taxon>
        <taxon>Actinomycetes</taxon>
        <taxon>Kitasatosporales</taxon>
        <taxon>Streptomycetaceae</taxon>
        <taxon>Streptomyces</taxon>
    </lineage>
</organism>
<comment type="caution">
    <text evidence="2">The sequence shown here is derived from an EMBL/GenBank/DDBJ whole genome shotgun (WGS) entry which is preliminary data.</text>
</comment>